<gene>
    <name evidence="3" type="ORF">NC998_02795</name>
</gene>
<evidence type="ECO:0000259" key="2">
    <source>
        <dbReference type="Pfam" id="PF21537"/>
    </source>
</evidence>
<evidence type="ECO:0000256" key="1">
    <source>
        <dbReference type="SAM" id="Phobius"/>
    </source>
</evidence>
<dbReference type="RefSeq" id="WP_190431680.1">
    <property type="nucleotide sequence ID" value="NZ_JAMPKM010000001.1"/>
</dbReference>
<evidence type="ECO:0000313" key="4">
    <source>
        <dbReference type="Proteomes" id="UP001464891"/>
    </source>
</evidence>
<feature type="domain" description="DUF1980" evidence="2">
    <location>
        <begin position="166"/>
        <end position="268"/>
    </location>
</feature>
<accession>A0ABV0J2N0</accession>
<proteinExistence type="predicted"/>
<feature type="transmembrane region" description="Helical" evidence="1">
    <location>
        <begin position="21"/>
        <end position="42"/>
    </location>
</feature>
<protein>
    <submittedName>
        <fullName evidence="3">TIGR03943 family protein</fullName>
    </submittedName>
</protein>
<dbReference type="PANTHER" id="PTHR40047">
    <property type="entry name" value="UPF0703 PROTEIN YCGQ"/>
    <property type="match status" value="1"/>
</dbReference>
<dbReference type="InterPro" id="IPR015402">
    <property type="entry name" value="DUF1980"/>
</dbReference>
<keyword evidence="1" id="KW-1133">Transmembrane helix</keyword>
<dbReference type="EMBL" id="JAMPKM010000001">
    <property type="protein sequence ID" value="MEP0816018.1"/>
    <property type="molecule type" value="Genomic_DNA"/>
</dbReference>
<comment type="caution">
    <text evidence="3">The sequence shown here is derived from an EMBL/GenBank/DDBJ whole genome shotgun (WGS) entry which is preliminary data.</text>
</comment>
<evidence type="ECO:0000313" key="3">
    <source>
        <dbReference type="EMBL" id="MEP0816018.1"/>
    </source>
</evidence>
<dbReference type="InterPro" id="IPR052955">
    <property type="entry name" value="UPF0703_membrane_permease"/>
</dbReference>
<dbReference type="InterPro" id="IPR048447">
    <property type="entry name" value="DUF1980_C"/>
</dbReference>
<dbReference type="PANTHER" id="PTHR40047:SF1">
    <property type="entry name" value="UPF0703 PROTEIN YCGQ"/>
    <property type="match status" value="1"/>
</dbReference>
<keyword evidence="4" id="KW-1185">Reference proteome</keyword>
<dbReference type="Pfam" id="PF21537">
    <property type="entry name" value="DUF1980_C"/>
    <property type="match status" value="1"/>
</dbReference>
<dbReference type="Proteomes" id="UP001464891">
    <property type="component" value="Unassembled WGS sequence"/>
</dbReference>
<dbReference type="NCBIfam" id="TIGR03943">
    <property type="entry name" value="TIGR03943 family putative permease subunit"/>
    <property type="match status" value="1"/>
</dbReference>
<feature type="transmembrane region" description="Helical" evidence="1">
    <location>
        <begin position="54"/>
        <end position="77"/>
    </location>
</feature>
<keyword evidence="1" id="KW-0812">Transmembrane</keyword>
<organism evidence="3 4">
    <name type="scientific">Trichocoleus desertorum GB2-A4</name>
    <dbReference type="NCBI Taxonomy" id="2933944"/>
    <lineage>
        <taxon>Bacteria</taxon>
        <taxon>Bacillati</taxon>
        <taxon>Cyanobacteriota</taxon>
        <taxon>Cyanophyceae</taxon>
        <taxon>Leptolyngbyales</taxon>
        <taxon>Trichocoleusaceae</taxon>
        <taxon>Trichocoleus</taxon>
    </lineage>
</organism>
<sequence>MSVESTSGRRPRSGEQRRRLFLPWLDVVAISAWGILLLKYWLTGKLSLLIHPNYTWLAIAGGIGLLLIGGGKALTLLPQSFQRRNAGLPVQTTQHLSLFPPGWSSTLLLFTAILGFVVTPRAFASQTAIQRGVGDAITLTRAQPQAFRASSNSESRSLIEWVRTLNVYPEPDAYTGQKVKVQGFVIHAPELPEQYFLLSRFVITCCAADAYPVSLPVKLKESRKDYPVDTWLEIEGQMITEDLAGKRQLTIQPKSIKKIPEPKNPYDY</sequence>
<keyword evidence="1" id="KW-0472">Membrane</keyword>
<name>A0ABV0J2N0_9CYAN</name>
<reference evidence="3 4" key="1">
    <citation type="submission" date="2022-04" db="EMBL/GenBank/DDBJ databases">
        <title>Positive selection, recombination, and allopatry shape intraspecific diversity of widespread and dominant cyanobacteria.</title>
        <authorList>
            <person name="Wei J."/>
            <person name="Shu W."/>
            <person name="Hu C."/>
        </authorList>
    </citation>
    <scope>NUCLEOTIDE SEQUENCE [LARGE SCALE GENOMIC DNA]</scope>
    <source>
        <strain evidence="3 4">GB2-A4</strain>
    </source>
</reference>
<feature type="transmembrane region" description="Helical" evidence="1">
    <location>
        <begin position="98"/>
        <end position="118"/>
    </location>
</feature>